<comment type="caution">
    <text evidence="3">The sequence shown here is derived from an EMBL/GenBank/DDBJ whole genome shotgun (WGS) entry which is preliminary data.</text>
</comment>
<keyword evidence="2" id="KW-0472">Membrane</keyword>
<dbReference type="AlphaFoldDB" id="A0AAU9NPV6"/>
<reference evidence="3 4" key="1">
    <citation type="submission" date="2022-01" db="EMBL/GenBank/DDBJ databases">
        <authorList>
            <person name="Xiong W."/>
            <person name="Schranz E."/>
        </authorList>
    </citation>
    <scope>NUCLEOTIDE SEQUENCE [LARGE SCALE GENOMIC DNA]</scope>
</reference>
<feature type="compositionally biased region" description="Basic and acidic residues" evidence="1">
    <location>
        <begin position="97"/>
        <end position="114"/>
    </location>
</feature>
<name>A0AAU9NPV6_9ASTR</name>
<accession>A0AAU9NPV6</accession>
<dbReference type="Proteomes" id="UP001157418">
    <property type="component" value="Unassembled WGS sequence"/>
</dbReference>
<protein>
    <submittedName>
        <fullName evidence="3">Uncharacterized protein</fullName>
    </submittedName>
</protein>
<keyword evidence="2" id="KW-0812">Transmembrane</keyword>
<evidence type="ECO:0000313" key="4">
    <source>
        <dbReference type="Proteomes" id="UP001157418"/>
    </source>
</evidence>
<feature type="transmembrane region" description="Helical" evidence="2">
    <location>
        <begin position="14"/>
        <end position="36"/>
    </location>
</feature>
<proteinExistence type="predicted"/>
<sequence length="282" mass="32495">MKQKTSPTINRRHLLEIITTVTTPGATLFLFFLIWATEKTKNSHSLSPPPSFLTAPSSSNQTCSSPKTVGSWSSEEDGRVTDLRCSRSTTKRSSNKIGEKGFHSKTPTKSERDVLTSSRQRRRRRETVERKRDGVKREQWLWWRFQGGVGGSGRVPVRRGRSGEKGDGPTVQPLSESESEPPHLHSLLVAITLWSRLASSSWSLYCSHFRFLEIKVFKLKPQEIQENTWDCSNSNKDVNFLPRYCGLKYRVFTFFTYYLFIQEKRFLVQSLISTYSALKKFR</sequence>
<keyword evidence="2" id="KW-1133">Transmembrane helix</keyword>
<keyword evidence="4" id="KW-1185">Reference proteome</keyword>
<feature type="compositionally biased region" description="Basic and acidic residues" evidence="1">
    <location>
        <begin position="76"/>
        <end position="85"/>
    </location>
</feature>
<evidence type="ECO:0000256" key="2">
    <source>
        <dbReference type="SAM" id="Phobius"/>
    </source>
</evidence>
<feature type="compositionally biased region" description="Polar residues" evidence="1">
    <location>
        <begin position="54"/>
        <end position="73"/>
    </location>
</feature>
<feature type="region of interest" description="Disordered" evidence="1">
    <location>
        <begin position="44"/>
        <end position="130"/>
    </location>
</feature>
<feature type="region of interest" description="Disordered" evidence="1">
    <location>
        <begin position="153"/>
        <end position="180"/>
    </location>
</feature>
<gene>
    <name evidence="3" type="ORF">LVIROSA_LOCUS25992</name>
</gene>
<evidence type="ECO:0000256" key="1">
    <source>
        <dbReference type="SAM" id="MobiDB-lite"/>
    </source>
</evidence>
<organism evidence="3 4">
    <name type="scientific">Lactuca virosa</name>
    <dbReference type="NCBI Taxonomy" id="75947"/>
    <lineage>
        <taxon>Eukaryota</taxon>
        <taxon>Viridiplantae</taxon>
        <taxon>Streptophyta</taxon>
        <taxon>Embryophyta</taxon>
        <taxon>Tracheophyta</taxon>
        <taxon>Spermatophyta</taxon>
        <taxon>Magnoliopsida</taxon>
        <taxon>eudicotyledons</taxon>
        <taxon>Gunneridae</taxon>
        <taxon>Pentapetalae</taxon>
        <taxon>asterids</taxon>
        <taxon>campanulids</taxon>
        <taxon>Asterales</taxon>
        <taxon>Asteraceae</taxon>
        <taxon>Cichorioideae</taxon>
        <taxon>Cichorieae</taxon>
        <taxon>Lactucinae</taxon>
        <taxon>Lactuca</taxon>
    </lineage>
</organism>
<evidence type="ECO:0000313" key="3">
    <source>
        <dbReference type="EMBL" id="CAH1439816.1"/>
    </source>
</evidence>
<dbReference type="EMBL" id="CAKMRJ010005398">
    <property type="protein sequence ID" value="CAH1439816.1"/>
    <property type="molecule type" value="Genomic_DNA"/>
</dbReference>